<feature type="signal peptide" evidence="1">
    <location>
        <begin position="1"/>
        <end position="19"/>
    </location>
</feature>
<comment type="caution">
    <text evidence="2">The sequence shown here is derived from an EMBL/GenBank/DDBJ whole genome shotgun (WGS) entry which is preliminary data.</text>
</comment>
<feature type="chain" id="PRO_5001992392" evidence="1">
    <location>
        <begin position="20"/>
        <end position="262"/>
    </location>
</feature>
<dbReference type="AlphaFoldDB" id="A0A0A2MII0"/>
<gene>
    <name evidence="2" type="ORF">Q766_14495</name>
</gene>
<dbReference type="eggNOG" id="ENOG502ZY9X">
    <property type="taxonomic scope" value="Bacteria"/>
</dbReference>
<evidence type="ECO:0000313" key="3">
    <source>
        <dbReference type="Proteomes" id="UP000030111"/>
    </source>
</evidence>
<dbReference type="OrthoDB" id="1427655at2"/>
<keyword evidence="1" id="KW-0732">Signal</keyword>
<accession>A0A0A2MII0</accession>
<proteinExistence type="predicted"/>
<dbReference type="RefSeq" id="WP_026991293.1">
    <property type="nucleotide sequence ID" value="NZ_AUGP01000028.1"/>
</dbReference>
<evidence type="ECO:0000313" key="2">
    <source>
        <dbReference type="EMBL" id="KGO92099.1"/>
    </source>
</evidence>
<protein>
    <submittedName>
        <fullName evidence="2">Uncharacterized protein</fullName>
    </submittedName>
</protein>
<organism evidence="2 3">
    <name type="scientific">Flavobacterium subsaxonicum WB 4.1-42 = DSM 21790</name>
    <dbReference type="NCBI Taxonomy" id="1121898"/>
    <lineage>
        <taxon>Bacteria</taxon>
        <taxon>Pseudomonadati</taxon>
        <taxon>Bacteroidota</taxon>
        <taxon>Flavobacteriia</taxon>
        <taxon>Flavobacteriales</taxon>
        <taxon>Flavobacteriaceae</taxon>
        <taxon>Flavobacterium</taxon>
    </lineage>
</organism>
<sequence length="262" mass="28849">MNKTITLLLLLLATLSAWCQDRKPLQGHVVAGNAVANGVFVINKNTGEEVKTDAKGNFTLPVKLGDALVVYSDRIDVREFSVNAFTFKEVPFVMAVNPRSYELKEVVIEQTITSESLGLVPKNQLRRTVAERRLYAAGGEVGVGLGFTVSLDGIINAISGRIKMLKKALETERKEFAIAEFNGLYTDQEIAAQFNIPQEYIKGFVYYAVDDAECRDALRSNNNELSRLHILRLAPMYVDLLIEGGAINNTLTGGHIPSANED</sequence>
<dbReference type="EMBL" id="JRLY01000012">
    <property type="protein sequence ID" value="KGO92099.1"/>
    <property type="molecule type" value="Genomic_DNA"/>
</dbReference>
<reference evidence="2 3" key="1">
    <citation type="submission" date="2013-09" db="EMBL/GenBank/DDBJ databases">
        <authorList>
            <person name="Zeng Z."/>
            <person name="Chen C."/>
        </authorList>
    </citation>
    <scope>NUCLEOTIDE SEQUENCE [LARGE SCALE GENOMIC DNA]</scope>
    <source>
        <strain evidence="2 3">WB 4.1-42</strain>
    </source>
</reference>
<evidence type="ECO:0000256" key="1">
    <source>
        <dbReference type="SAM" id="SignalP"/>
    </source>
</evidence>
<name>A0A0A2MII0_9FLAO</name>
<dbReference type="Proteomes" id="UP000030111">
    <property type="component" value="Unassembled WGS sequence"/>
</dbReference>
<keyword evidence="3" id="KW-1185">Reference proteome</keyword>
<dbReference type="STRING" id="1121898.GCA_000422725_03319"/>